<evidence type="ECO:0000256" key="6">
    <source>
        <dbReference type="ARBA" id="ARBA00022701"/>
    </source>
</evidence>
<dbReference type="SMART" id="SM00865">
    <property type="entry name" value="Tubulin_C"/>
    <property type="match status" value="1"/>
</dbReference>
<dbReference type="CDD" id="cd02188">
    <property type="entry name" value="gamma_tubulin"/>
    <property type="match status" value="1"/>
</dbReference>
<keyword evidence="9" id="KW-0206">Cytoskeleton</keyword>
<dbReference type="GO" id="GO:0007020">
    <property type="term" value="P:microtubule nucleation"/>
    <property type="evidence" value="ECO:0007669"/>
    <property type="project" value="InterPro"/>
</dbReference>
<reference evidence="14" key="1">
    <citation type="submission" date="2020-06" db="EMBL/GenBank/DDBJ databases">
        <authorList>
            <person name="Li T."/>
            <person name="Hu X."/>
            <person name="Zhang T."/>
            <person name="Song X."/>
            <person name="Zhang H."/>
            <person name="Dai N."/>
            <person name="Sheng W."/>
            <person name="Hou X."/>
            <person name="Wei L."/>
        </authorList>
    </citation>
    <scope>NUCLEOTIDE SEQUENCE</scope>
    <source>
        <strain evidence="14">K16</strain>
        <tissue evidence="14">Leaf</tissue>
    </source>
</reference>
<organism evidence="14 15">
    <name type="scientific">Sesamum angolense</name>
    <dbReference type="NCBI Taxonomy" id="2727404"/>
    <lineage>
        <taxon>Eukaryota</taxon>
        <taxon>Viridiplantae</taxon>
        <taxon>Streptophyta</taxon>
        <taxon>Embryophyta</taxon>
        <taxon>Tracheophyta</taxon>
        <taxon>Spermatophyta</taxon>
        <taxon>Magnoliopsida</taxon>
        <taxon>eudicotyledons</taxon>
        <taxon>Gunneridae</taxon>
        <taxon>Pentapetalae</taxon>
        <taxon>asterids</taxon>
        <taxon>lamiids</taxon>
        <taxon>Lamiales</taxon>
        <taxon>Pedaliaceae</taxon>
        <taxon>Sesamum</taxon>
    </lineage>
</organism>
<comment type="subunit">
    <text evidence="11">Gamma-tubulin complex is composed of gamma-tubulin and GCP proteins.</text>
</comment>
<dbReference type="Pfam" id="PF03953">
    <property type="entry name" value="Tubulin_C"/>
    <property type="match status" value="1"/>
</dbReference>
<dbReference type="Gene3D" id="1.10.287.600">
    <property type="entry name" value="Helix hairpin bin"/>
    <property type="match status" value="1"/>
</dbReference>
<dbReference type="Gene3D" id="3.30.1330.20">
    <property type="entry name" value="Tubulin/FtsZ, C-terminal domain"/>
    <property type="match status" value="1"/>
</dbReference>
<comment type="subcellular location">
    <subcellularLocation>
        <location evidence="3">Cytoplasm</location>
        <location evidence="3">Cell cortex</location>
    </subcellularLocation>
    <subcellularLocation>
        <location evidence="2">Cytoplasm</location>
        <location evidence="2">Cytoskeleton</location>
        <location evidence="2">Microtubule organizing center</location>
    </subcellularLocation>
</comment>
<comment type="similarity">
    <text evidence="4">Belongs to the tubulin family.</text>
</comment>
<evidence type="ECO:0000256" key="1">
    <source>
        <dbReference type="ARBA" id="ARBA00002783"/>
    </source>
</evidence>
<dbReference type="InterPro" id="IPR037103">
    <property type="entry name" value="Tubulin/FtsZ-like_C"/>
</dbReference>
<evidence type="ECO:0000256" key="11">
    <source>
        <dbReference type="ARBA" id="ARBA00064232"/>
    </source>
</evidence>
<keyword evidence="7" id="KW-0547">Nucleotide-binding</keyword>
<evidence type="ECO:0000313" key="15">
    <source>
        <dbReference type="Proteomes" id="UP001289374"/>
    </source>
</evidence>
<dbReference type="GO" id="GO:0048366">
    <property type="term" value="P:leaf development"/>
    <property type="evidence" value="ECO:0007669"/>
    <property type="project" value="UniProtKB-ARBA"/>
</dbReference>
<evidence type="ECO:0000256" key="2">
    <source>
        <dbReference type="ARBA" id="ARBA00004267"/>
    </source>
</evidence>
<gene>
    <name evidence="14" type="ORF">Sango_2373200</name>
</gene>
<dbReference type="GO" id="GO:0005874">
    <property type="term" value="C:microtubule"/>
    <property type="evidence" value="ECO:0007669"/>
    <property type="project" value="UniProtKB-KW"/>
</dbReference>
<dbReference type="GO" id="GO:0005525">
    <property type="term" value="F:GTP binding"/>
    <property type="evidence" value="ECO:0007669"/>
    <property type="project" value="UniProtKB-KW"/>
</dbReference>
<sequence length="569" mass="64685">MPREIITLQVGQCGNQIGMEFWKQLCLEHGISREGILEDFATQGGDRKDVFFYQADDQHYIPRALLMDLEPRVINGIQNSEYRNLYNHENVFIADHGGGAGNNWASGYHQGKQYEEDLMDMIDREADAVIVSRVLFSAIRLLGEQAQVLLSLLHVLVSKVFEAHDIFVVNILMPSCAFITSETCLHRHLTPVYDAFLNLPIRMRPSISKALPTELFTDSLDFDSFEHYVRPEVFFHNYGVERCMGSYLLETLNDRYSKKLVQTYSVFPNQNETSDVVVQPYNSLLTLKRLTLNADCVVVLDNTALNRIAVERLHITTPTFAQTNSLVSTVMSASTTTLRYPGYMNNDLVGLLASLIPTPRCHFLMTGYTPLTVERQANVIRKTTVLDVMRRLLQTKNIMVSSCARTKEASQAKYISILNIIQGEVDPTQVHESLQRIRERKLVNFIEWGPASIQVALSRKSPYVQTAHRVSGLMLASHTGIRHLFSKCLSQYEKLRKRQAFLDNYRNHPMFADNDLSEFDESRDIIESLVDEYKACESPDYIKWGMEDPDHILSGEGNATGTVDPKLAV</sequence>
<dbReference type="PRINTS" id="PR01161">
    <property type="entry name" value="TUBULIN"/>
</dbReference>
<comment type="function">
    <text evidence="1">Tubulin is the major constituent of microtubules. The gamma chain is found at microtubule organizing centers (MTOC) such as the spindle poles, suggesting that it is involved in the minus-end nucleation of microtubule assembly.</text>
</comment>
<dbReference type="SUPFAM" id="SSF52490">
    <property type="entry name" value="Tubulin nucleotide-binding domain-like"/>
    <property type="match status" value="2"/>
</dbReference>
<name>A0AAE2BJI3_9LAMI</name>
<dbReference type="Pfam" id="PF00091">
    <property type="entry name" value="Tubulin"/>
    <property type="match status" value="2"/>
</dbReference>
<dbReference type="PRINTS" id="PR01164">
    <property type="entry name" value="GAMMATUBULIN"/>
</dbReference>
<evidence type="ECO:0000256" key="7">
    <source>
        <dbReference type="ARBA" id="ARBA00022741"/>
    </source>
</evidence>
<dbReference type="SUPFAM" id="SSF55307">
    <property type="entry name" value="Tubulin C-terminal domain-like"/>
    <property type="match status" value="1"/>
</dbReference>
<keyword evidence="8" id="KW-0342">GTP-binding</keyword>
<evidence type="ECO:0000313" key="14">
    <source>
        <dbReference type="EMBL" id="KAK4387666.1"/>
    </source>
</evidence>
<keyword evidence="6" id="KW-0493">Microtubule</keyword>
<reference evidence="14" key="2">
    <citation type="journal article" date="2024" name="Plant">
        <title>Genomic evolution and insights into agronomic trait innovations of Sesamum species.</title>
        <authorList>
            <person name="Miao H."/>
            <person name="Wang L."/>
            <person name="Qu L."/>
            <person name="Liu H."/>
            <person name="Sun Y."/>
            <person name="Le M."/>
            <person name="Wang Q."/>
            <person name="Wei S."/>
            <person name="Zheng Y."/>
            <person name="Lin W."/>
            <person name="Duan Y."/>
            <person name="Cao H."/>
            <person name="Xiong S."/>
            <person name="Wang X."/>
            <person name="Wei L."/>
            <person name="Li C."/>
            <person name="Ma Q."/>
            <person name="Ju M."/>
            <person name="Zhao R."/>
            <person name="Li G."/>
            <person name="Mu C."/>
            <person name="Tian Q."/>
            <person name="Mei H."/>
            <person name="Zhang T."/>
            <person name="Gao T."/>
            <person name="Zhang H."/>
        </authorList>
    </citation>
    <scope>NUCLEOTIDE SEQUENCE</scope>
    <source>
        <strain evidence="14">K16</strain>
    </source>
</reference>
<proteinExistence type="inferred from homology"/>
<accession>A0AAE2BJI3</accession>
<dbReference type="AlphaFoldDB" id="A0AAE2BJI3"/>
<evidence type="ECO:0000259" key="12">
    <source>
        <dbReference type="SMART" id="SM00864"/>
    </source>
</evidence>
<dbReference type="InterPro" id="IPR003008">
    <property type="entry name" value="Tubulin_FtsZ_GTPase"/>
</dbReference>
<comment type="caution">
    <text evidence="14">The sequence shown here is derived from an EMBL/GenBank/DDBJ whole genome shotgun (WGS) entry which is preliminary data.</text>
</comment>
<protein>
    <submittedName>
        <fullName evidence="14">Tubulin gamma-1 chain</fullName>
    </submittedName>
</protein>
<dbReference type="GO" id="GO:0000930">
    <property type="term" value="C:gamma-tubulin complex"/>
    <property type="evidence" value="ECO:0007669"/>
    <property type="project" value="InterPro"/>
</dbReference>
<dbReference type="Proteomes" id="UP001289374">
    <property type="component" value="Unassembled WGS sequence"/>
</dbReference>
<dbReference type="InterPro" id="IPR000217">
    <property type="entry name" value="Tubulin"/>
</dbReference>
<dbReference type="Gene3D" id="3.40.50.1440">
    <property type="entry name" value="Tubulin/FtsZ, GTPase domain"/>
    <property type="match status" value="2"/>
</dbReference>
<dbReference type="GO" id="GO:0031122">
    <property type="term" value="P:cytoplasmic microtubule organization"/>
    <property type="evidence" value="ECO:0007669"/>
    <property type="project" value="InterPro"/>
</dbReference>
<dbReference type="FunFam" id="1.10.287.600:FF:000004">
    <property type="entry name" value="Tubulin gamma chain"/>
    <property type="match status" value="1"/>
</dbReference>
<dbReference type="InterPro" id="IPR002454">
    <property type="entry name" value="Gamma_tubulin"/>
</dbReference>
<dbReference type="SMART" id="SM00864">
    <property type="entry name" value="Tubulin"/>
    <property type="match status" value="1"/>
</dbReference>
<dbReference type="InterPro" id="IPR018316">
    <property type="entry name" value="Tubulin/FtsZ_2-layer-sand-dom"/>
</dbReference>
<keyword evidence="15" id="KW-1185">Reference proteome</keyword>
<evidence type="ECO:0000256" key="9">
    <source>
        <dbReference type="ARBA" id="ARBA00023212"/>
    </source>
</evidence>
<evidence type="ECO:0000259" key="13">
    <source>
        <dbReference type="SMART" id="SM00865"/>
    </source>
</evidence>
<dbReference type="GO" id="GO:0000911">
    <property type="term" value="P:cytokinesis by cell plate formation"/>
    <property type="evidence" value="ECO:0007669"/>
    <property type="project" value="UniProtKB-ARBA"/>
</dbReference>
<feature type="domain" description="Tubulin/FtsZ 2-layer sandwich" evidence="13">
    <location>
        <begin position="344"/>
        <end position="490"/>
    </location>
</feature>
<dbReference type="GO" id="GO:0005938">
    <property type="term" value="C:cell cortex"/>
    <property type="evidence" value="ECO:0007669"/>
    <property type="project" value="UniProtKB-SubCell"/>
</dbReference>
<keyword evidence="5" id="KW-0963">Cytoplasm</keyword>
<dbReference type="GO" id="GO:0048768">
    <property type="term" value="P:root hair cell tip growth"/>
    <property type="evidence" value="ECO:0007669"/>
    <property type="project" value="UniProtKB-ARBA"/>
</dbReference>
<dbReference type="PANTHER" id="PTHR11588">
    <property type="entry name" value="TUBULIN"/>
    <property type="match status" value="1"/>
</dbReference>
<dbReference type="InterPro" id="IPR023123">
    <property type="entry name" value="Tubulin_C"/>
</dbReference>
<dbReference type="GO" id="GO:0010103">
    <property type="term" value="P:stomatal complex morphogenesis"/>
    <property type="evidence" value="ECO:0007669"/>
    <property type="project" value="UniProtKB-ARBA"/>
</dbReference>
<feature type="domain" description="Tubulin/FtsZ GTPase" evidence="12">
    <location>
        <begin position="48"/>
        <end position="342"/>
    </location>
</feature>
<evidence type="ECO:0000256" key="3">
    <source>
        <dbReference type="ARBA" id="ARBA00004544"/>
    </source>
</evidence>
<dbReference type="GO" id="GO:0009624">
    <property type="term" value="P:response to nematode"/>
    <property type="evidence" value="ECO:0007669"/>
    <property type="project" value="UniProtKB-ARBA"/>
</dbReference>
<dbReference type="EMBL" id="JACGWL010000014">
    <property type="protein sequence ID" value="KAK4387666.1"/>
    <property type="molecule type" value="Genomic_DNA"/>
</dbReference>
<evidence type="ECO:0000256" key="5">
    <source>
        <dbReference type="ARBA" id="ARBA00022490"/>
    </source>
</evidence>
<dbReference type="InterPro" id="IPR008280">
    <property type="entry name" value="Tub_FtsZ_C"/>
</dbReference>
<comment type="function">
    <text evidence="10">Gamma-tubulin complex is essential for the control of microtubular network remodeling in the course of initiation and development of giant-feeding cells, and for the successful reproduction of nematodes (e.g. Meloidogyne spp.) in their plant hosts.</text>
</comment>
<evidence type="ECO:0000256" key="4">
    <source>
        <dbReference type="ARBA" id="ARBA00009636"/>
    </source>
</evidence>
<evidence type="ECO:0000256" key="10">
    <source>
        <dbReference type="ARBA" id="ARBA00057820"/>
    </source>
</evidence>
<evidence type="ECO:0000256" key="8">
    <source>
        <dbReference type="ARBA" id="ARBA00023134"/>
    </source>
</evidence>
<dbReference type="InterPro" id="IPR036525">
    <property type="entry name" value="Tubulin/FtsZ_GTPase_sf"/>
</dbReference>
<dbReference type="FunFam" id="3.30.1330.20:FF:000003">
    <property type="entry name" value="Tubulin gamma chain"/>
    <property type="match status" value="1"/>
</dbReference>